<organism evidence="1 2">
    <name type="scientific">Dermacentor silvarum</name>
    <name type="common">Tick</name>
    <dbReference type="NCBI Taxonomy" id="543639"/>
    <lineage>
        <taxon>Eukaryota</taxon>
        <taxon>Metazoa</taxon>
        <taxon>Ecdysozoa</taxon>
        <taxon>Arthropoda</taxon>
        <taxon>Chelicerata</taxon>
        <taxon>Arachnida</taxon>
        <taxon>Acari</taxon>
        <taxon>Parasitiformes</taxon>
        <taxon>Ixodida</taxon>
        <taxon>Ixodoidea</taxon>
        <taxon>Ixodidae</taxon>
        <taxon>Rhipicephalinae</taxon>
        <taxon>Dermacentor</taxon>
    </lineage>
</organism>
<protein>
    <submittedName>
        <fullName evidence="1">Uncharacterized protein</fullName>
    </submittedName>
</protein>
<name>A0ACB8DXT1_DERSI</name>
<dbReference type="Proteomes" id="UP000821865">
    <property type="component" value="Chromosome 1"/>
</dbReference>
<proteinExistence type="predicted"/>
<accession>A0ACB8DXT1</accession>
<evidence type="ECO:0000313" key="1">
    <source>
        <dbReference type="EMBL" id="KAH7979161.1"/>
    </source>
</evidence>
<reference evidence="1" key="1">
    <citation type="submission" date="2020-05" db="EMBL/GenBank/DDBJ databases">
        <title>Large-scale comparative analyses of tick genomes elucidate their genetic diversity and vector capacities.</title>
        <authorList>
            <person name="Jia N."/>
            <person name="Wang J."/>
            <person name="Shi W."/>
            <person name="Du L."/>
            <person name="Sun Y."/>
            <person name="Zhan W."/>
            <person name="Jiang J."/>
            <person name="Wang Q."/>
            <person name="Zhang B."/>
            <person name="Ji P."/>
            <person name="Sakyi L.B."/>
            <person name="Cui X."/>
            <person name="Yuan T."/>
            <person name="Jiang B."/>
            <person name="Yang W."/>
            <person name="Lam T.T.-Y."/>
            <person name="Chang Q."/>
            <person name="Ding S."/>
            <person name="Wang X."/>
            <person name="Zhu J."/>
            <person name="Ruan X."/>
            <person name="Zhao L."/>
            <person name="Wei J."/>
            <person name="Que T."/>
            <person name="Du C."/>
            <person name="Cheng J."/>
            <person name="Dai P."/>
            <person name="Han X."/>
            <person name="Huang E."/>
            <person name="Gao Y."/>
            <person name="Liu J."/>
            <person name="Shao H."/>
            <person name="Ye R."/>
            <person name="Li L."/>
            <person name="Wei W."/>
            <person name="Wang X."/>
            <person name="Wang C."/>
            <person name="Yang T."/>
            <person name="Huo Q."/>
            <person name="Li W."/>
            <person name="Guo W."/>
            <person name="Chen H."/>
            <person name="Zhou L."/>
            <person name="Ni X."/>
            <person name="Tian J."/>
            <person name="Zhou Y."/>
            <person name="Sheng Y."/>
            <person name="Liu T."/>
            <person name="Pan Y."/>
            <person name="Xia L."/>
            <person name="Li J."/>
            <person name="Zhao F."/>
            <person name="Cao W."/>
        </authorList>
    </citation>
    <scope>NUCLEOTIDE SEQUENCE</scope>
    <source>
        <strain evidence="1">Dsil-2018</strain>
    </source>
</reference>
<comment type="caution">
    <text evidence="1">The sequence shown here is derived from an EMBL/GenBank/DDBJ whole genome shotgun (WGS) entry which is preliminary data.</text>
</comment>
<gene>
    <name evidence="1" type="ORF">HPB49_008512</name>
</gene>
<dbReference type="EMBL" id="CM023470">
    <property type="protein sequence ID" value="KAH7979161.1"/>
    <property type="molecule type" value="Genomic_DNA"/>
</dbReference>
<keyword evidence="2" id="KW-1185">Reference proteome</keyword>
<sequence>MYCIPGQRLCASGDRFLGGDGTYVQNGYVYSSLAGLIKILRQKDKKTLVEVHRCTRQNVPAPGNIVTVKITGVTHRFCKCSIIAIEDCELCEPFRGIIRKEDVREFEKDTVEMHKCFRTGDIVLARVISLGDALSYYLSTAENKLGVVVALGPLGPGASAPTQLVQRRAGSGTSGRIAQDPPMAPRLAQAAGLAAGRPRRPARHLARRRACAAPHAVHSAYTHTRDHFTPQPCSHINFPFYPW</sequence>
<evidence type="ECO:0000313" key="2">
    <source>
        <dbReference type="Proteomes" id="UP000821865"/>
    </source>
</evidence>